<evidence type="ECO:0000313" key="2">
    <source>
        <dbReference type="Proteomes" id="UP000007841"/>
    </source>
</evidence>
<proteinExistence type="predicted"/>
<dbReference type="HOGENOM" id="CLU_3044383_0_0_6"/>
<dbReference type="PATRIC" id="fig|1125630.4.peg.282"/>
<dbReference type="AlphaFoldDB" id="A0A0H3GHK3"/>
<protein>
    <submittedName>
        <fullName evidence="1">Uncharacterized protein</fullName>
    </submittedName>
</protein>
<dbReference type="EMBL" id="CP003200">
    <property type="protein sequence ID" value="AEW58983.1"/>
    <property type="molecule type" value="Genomic_DNA"/>
</dbReference>
<accession>A0A0H3GHK3</accession>
<reference evidence="1 2" key="1">
    <citation type="journal article" date="2012" name="J. Bacteriol.">
        <title>Complete genome sequence of Klebsiella pneumoniae subsp. pneumoniae HS11286, a multidrug-resistant strain isolated from human sputum.</title>
        <authorList>
            <person name="Liu P."/>
            <person name="Li P."/>
            <person name="Jiang X."/>
            <person name="Bi D."/>
            <person name="Xie Y."/>
            <person name="Tai C."/>
            <person name="Deng Z."/>
            <person name="Rajakumar K."/>
            <person name="Ou H.Y."/>
        </authorList>
    </citation>
    <scope>NUCLEOTIDE SEQUENCE [LARGE SCALE GENOMIC DNA]</scope>
    <source>
        <strain evidence="1 2">HS11286</strain>
    </source>
</reference>
<dbReference type="STRING" id="1125630.KPHS_02850"/>
<name>A0A0H3GHK3_KLEPH</name>
<gene>
    <name evidence="1" type="ordered locus">KPHS_02850</name>
</gene>
<organism evidence="1 2">
    <name type="scientific">Klebsiella pneumoniae subsp. pneumoniae (strain HS11286)</name>
    <dbReference type="NCBI Taxonomy" id="1125630"/>
    <lineage>
        <taxon>Bacteria</taxon>
        <taxon>Pseudomonadati</taxon>
        <taxon>Pseudomonadota</taxon>
        <taxon>Gammaproteobacteria</taxon>
        <taxon>Enterobacterales</taxon>
        <taxon>Enterobacteriaceae</taxon>
        <taxon>Klebsiella/Raoultella group</taxon>
        <taxon>Klebsiella</taxon>
        <taxon>Klebsiella pneumoniae complex</taxon>
    </lineage>
</organism>
<dbReference type="GeneID" id="11845272"/>
<dbReference type="RefSeq" id="YP_005224585.1">
    <property type="nucleotide sequence ID" value="NC_016845.1"/>
</dbReference>
<evidence type="ECO:0000313" key="1">
    <source>
        <dbReference type="EMBL" id="AEW58983.1"/>
    </source>
</evidence>
<dbReference type="RefSeq" id="WP_004146626.1">
    <property type="nucleotide sequence ID" value="NC_016845.1"/>
</dbReference>
<dbReference type="Proteomes" id="UP000007841">
    <property type="component" value="Chromosome"/>
</dbReference>
<keyword evidence="2" id="KW-1185">Reference proteome</keyword>
<sequence length="54" mass="6537">MFILFFSDIDYYHLDNESHFYYRNTAHYSNDTLSGLRYQRIARSAFSLMMKQGT</sequence>
<dbReference type="KEGG" id="kpm:KPHS_02850"/>